<dbReference type="GO" id="GO:0046872">
    <property type="term" value="F:metal ion binding"/>
    <property type="evidence" value="ECO:0007669"/>
    <property type="project" value="UniProtKB-KW"/>
</dbReference>
<dbReference type="FunFam" id="3.60.130.10:FF:000003">
    <property type="entry name" value="Alpha-ketoglutarate-dependent taurine dioxygenase"/>
    <property type="match status" value="1"/>
</dbReference>
<dbReference type="AlphaFoldDB" id="A0A0U1LY73"/>
<dbReference type="GO" id="GO:0005737">
    <property type="term" value="C:cytoplasm"/>
    <property type="evidence" value="ECO:0007669"/>
    <property type="project" value="TreeGrafter"/>
</dbReference>
<dbReference type="InterPro" id="IPR003819">
    <property type="entry name" value="TauD/TfdA-like"/>
</dbReference>
<keyword evidence="6" id="KW-0408">Iron</keyword>
<comment type="cofactor">
    <cofactor evidence="1">
        <name>Fe(2+)</name>
        <dbReference type="ChEBI" id="CHEBI:29033"/>
    </cofactor>
</comment>
<gene>
    <name evidence="8" type="ORF">PISL3812_05314</name>
</gene>
<dbReference type="InterPro" id="IPR051323">
    <property type="entry name" value="AtsK-like"/>
</dbReference>
<keyword evidence="3" id="KW-0479">Metal-binding</keyword>
<organism evidence="8 9">
    <name type="scientific">Talaromyces islandicus</name>
    <name type="common">Penicillium islandicum</name>
    <dbReference type="NCBI Taxonomy" id="28573"/>
    <lineage>
        <taxon>Eukaryota</taxon>
        <taxon>Fungi</taxon>
        <taxon>Dikarya</taxon>
        <taxon>Ascomycota</taxon>
        <taxon>Pezizomycotina</taxon>
        <taxon>Eurotiomycetes</taxon>
        <taxon>Eurotiomycetidae</taxon>
        <taxon>Eurotiales</taxon>
        <taxon>Trichocomaceae</taxon>
        <taxon>Talaromyces</taxon>
        <taxon>Talaromyces sect. Islandici</taxon>
    </lineage>
</organism>
<protein>
    <submittedName>
        <fullName evidence="8">Taurine dioxygenase</fullName>
    </submittedName>
</protein>
<evidence type="ECO:0000313" key="8">
    <source>
        <dbReference type="EMBL" id="CRG88285.1"/>
    </source>
</evidence>
<sequence>MAPALVDPLPIRETPEKPKLIEGFNKEAFISVSTAYDNEAETKGTASQPPATYPNYLPVWDNEKGVKYPPWTPFEHYDHGKDADPSFKDLLPKGQAQVTEVTPFIGSEVHGVQLSQLTDAGKDQLALFVAQRKVVDGVNAAFRDQDFASIPIEKALEIGGYFGRHHIHVTSGAPKGFPEVHLVHRGADDTAGLQFLEQHTNSITWHSDVTFEAQPPGTTFLYLLDGPTSGGDTLFANMAKAYERLSPEFRKRLHGLKAVHSGFEQAHSAQVRGSFVRRDPVMHEHPIVRTHPVTGEKALYVNPQFTRYIVGYKKEESDFLLKFLFDHIALSQDIQTRVKWAPGTVVVWDNRVTAHSAQYDWTNGQRRHLARITPQAERPYETPFEG</sequence>
<dbReference type="Pfam" id="PF02668">
    <property type="entry name" value="TauD"/>
    <property type="match status" value="1"/>
</dbReference>
<keyword evidence="5" id="KW-0560">Oxidoreductase</keyword>
<dbReference type="OrthoDB" id="10257314at2759"/>
<dbReference type="Proteomes" id="UP000054383">
    <property type="component" value="Unassembled WGS sequence"/>
</dbReference>
<dbReference type="SUPFAM" id="SSF51197">
    <property type="entry name" value="Clavaminate synthase-like"/>
    <property type="match status" value="1"/>
</dbReference>
<dbReference type="STRING" id="28573.A0A0U1LY73"/>
<proteinExistence type="inferred from homology"/>
<comment type="similarity">
    <text evidence="2">Belongs to the TfdA dioxygenase family.</text>
</comment>
<dbReference type="PANTHER" id="PTHR30468:SF1">
    <property type="entry name" value="ALPHA-KETOGLUTARATE-DEPENDENT SULFONATE DIOXYGENASE"/>
    <property type="match status" value="1"/>
</dbReference>
<dbReference type="EMBL" id="CVMT01000004">
    <property type="protein sequence ID" value="CRG88285.1"/>
    <property type="molecule type" value="Genomic_DNA"/>
</dbReference>
<evidence type="ECO:0000256" key="4">
    <source>
        <dbReference type="ARBA" id="ARBA00022964"/>
    </source>
</evidence>
<evidence type="ECO:0000313" key="9">
    <source>
        <dbReference type="Proteomes" id="UP000054383"/>
    </source>
</evidence>
<evidence type="ECO:0000259" key="7">
    <source>
        <dbReference type="Pfam" id="PF02668"/>
    </source>
</evidence>
<evidence type="ECO:0000256" key="5">
    <source>
        <dbReference type="ARBA" id="ARBA00023002"/>
    </source>
</evidence>
<evidence type="ECO:0000256" key="2">
    <source>
        <dbReference type="ARBA" id="ARBA00005896"/>
    </source>
</evidence>
<keyword evidence="4 8" id="KW-0223">Dioxygenase</keyword>
<feature type="domain" description="TauD/TfdA-like" evidence="7">
    <location>
        <begin position="98"/>
        <end position="373"/>
    </location>
</feature>
<name>A0A0U1LY73_TALIS</name>
<evidence type="ECO:0000256" key="6">
    <source>
        <dbReference type="ARBA" id="ARBA00023004"/>
    </source>
</evidence>
<dbReference type="InterPro" id="IPR042098">
    <property type="entry name" value="TauD-like_sf"/>
</dbReference>
<accession>A0A0U1LY73</accession>
<dbReference type="OMA" id="YENAWHS"/>
<keyword evidence="9" id="KW-1185">Reference proteome</keyword>
<evidence type="ECO:0000256" key="1">
    <source>
        <dbReference type="ARBA" id="ARBA00001954"/>
    </source>
</evidence>
<reference evidence="8 9" key="1">
    <citation type="submission" date="2015-04" db="EMBL/GenBank/DDBJ databases">
        <authorList>
            <person name="Syromyatnikov M.Y."/>
            <person name="Popov V.N."/>
        </authorList>
    </citation>
    <scope>NUCLEOTIDE SEQUENCE [LARGE SCALE GENOMIC DNA]</scope>
    <source>
        <strain evidence="8">WF-38-12</strain>
    </source>
</reference>
<dbReference type="GO" id="GO:0044273">
    <property type="term" value="P:sulfur compound catabolic process"/>
    <property type="evidence" value="ECO:0007669"/>
    <property type="project" value="EnsemblFungi"/>
</dbReference>
<dbReference type="PANTHER" id="PTHR30468">
    <property type="entry name" value="ALPHA-KETOGLUTARATE-DEPENDENT SULFONATE DIOXYGENASE"/>
    <property type="match status" value="1"/>
</dbReference>
<dbReference type="Gene3D" id="3.60.130.10">
    <property type="entry name" value="Clavaminate synthase-like"/>
    <property type="match status" value="1"/>
</dbReference>
<evidence type="ECO:0000256" key="3">
    <source>
        <dbReference type="ARBA" id="ARBA00022723"/>
    </source>
</evidence>
<dbReference type="GO" id="GO:0000907">
    <property type="term" value="F:sulfonate dioxygenase activity"/>
    <property type="evidence" value="ECO:0007669"/>
    <property type="project" value="EnsemblFungi"/>
</dbReference>